<reference evidence="13 14" key="1">
    <citation type="journal article" date="2011" name="Proc. Natl. Acad. Sci. U.S.A.">
        <title>Evolutionary erosion of yeast sex chromosomes by mating-type switching accidents.</title>
        <authorList>
            <person name="Gordon J.L."/>
            <person name="Armisen D."/>
            <person name="Proux-Wera E."/>
            <person name="Oheigeartaigh S.S."/>
            <person name="Byrne K.P."/>
            <person name="Wolfe K.H."/>
        </authorList>
    </citation>
    <scope>NUCLEOTIDE SEQUENCE [LARGE SCALE GENOMIC DNA]</scope>
    <source>
        <strain evidence="14">ATCC 24235 / CBS 4417 / NBRC 1672 / NRRL Y-8282 / UCD 70-5</strain>
    </source>
</reference>
<feature type="signal peptide" evidence="11">
    <location>
        <begin position="1"/>
        <end position="17"/>
    </location>
</feature>
<name>G8BWT3_TETPH</name>
<evidence type="ECO:0000259" key="12">
    <source>
        <dbReference type="PROSITE" id="PS50866"/>
    </source>
</evidence>
<dbReference type="SMART" id="SM01190">
    <property type="entry name" value="EMP24_GP25L"/>
    <property type="match status" value="1"/>
</dbReference>
<proteinExistence type="inferred from homology"/>
<keyword evidence="4 11" id="KW-0732">Signal</keyword>
<comment type="similarity">
    <text evidence="2 9">Belongs to the EMP24/GP25L family.</text>
</comment>
<evidence type="ECO:0000256" key="1">
    <source>
        <dbReference type="ARBA" id="ARBA00004479"/>
    </source>
</evidence>
<dbReference type="GO" id="GO:0016020">
    <property type="term" value="C:membrane"/>
    <property type="evidence" value="ECO:0007669"/>
    <property type="project" value="UniProtKB-SubCell"/>
</dbReference>
<evidence type="ECO:0000256" key="7">
    <source>
        <dbReference type="ARBA" id="ARBA00023136"/>
    </source>
</evidence>
<feature type="domain" description="GOLD" evidence="12">
    <location>
        <begin position="27"/>
        <end position="115"/>
    </location>
</feature>
<dbReference type="InterPro" id="IPR015720">
    <property type="entry name" value="Emp24-like"/>
</dbReference>
<evidence type="ECO:0000256" key="4">
    <source>
        <dbReference type="ARBA" id="ARBA00022729"/>
    </source>
</evidence>
<dbReference type="OMA" id="QEKMMET"/>
<dbReference type="GO" id="GO:0005737">
    <property type="term" value="C:cytoplasm"/>
    <property type="evidence" value="ECO:0007669"/>
    <property type="project" value="GOC"/>
</dbReference>
<dbReference type="RefSeq" id="XP_003686671.1">
    <property type="nucleotide sequence ID" value="XM_003686623.1"/>
</dbReference>
<dbReference type="GO" id="GO:0006888">
    <property type="term" value="P:endoplasmic reticulum to Golgi vesicle-mediated transport"/>
    <property type="evidence" value="ECO:0007669"/>
    <property type="project" value="UniProtKB-ARBA"/>
</dbReference>
<keyword evidence="5" id="KW-0931">ER-Golgi transport</keyword>
<keyword evidence="7 10" id="KW-0472">Membrane</keyword>
<evidence type="ECO:0000256" key="9">
    <source>
        <dbReference type="RuleBase" id="RU003827"/>
    </source>
</evidence>
<dbReference type="GO" id="GO:0012505">
    <property type="term" value="C:endomembrane system"/>
    <property type="evidence" value="ECO:0007669"/>
    <property type="project" value="UniProtKB-SubCell"/>
</dbReference>
<dbReference type="OrthoDB" id="62956at2759"/>
<sequence>MLFNLLQLLLLVISVTAHNVLLPAYGKRCFIETLHKGDILGISFQFGDRFPESSAQLTGDLIMYGSTKNEILKSVRDVTHGDESITAMKSGTYEFCFSNEASGITTKDVTFNVHGTKYVDADGDDTDTLEGSVNALMKLVHEVRNEQEYLILRERTHRNTAESTNERVKWWSIFQLVFVIFNALFQIFYLKRFFEVTSVV</sequence>
<dbReference type="GeneID" id="11533882"/>
<evidence type="ECO:0000313" key="13">
    <source>
        <dbReference type="EMBL" id="CCE64237.1"/>
    </source>
</evidence>
<feature type="chain" id="PRO_5003508729" description="GOLD domain-containing protein" evidence="11">
    <location>
        <begin position="18"/>
        <end position="200"/>
    </location>
</feature>
<evidence type="ECO:0000256" key="6">
    <source>
        <dbReference type="ARBA" id="ARBA00022989"/>
    </source>
</evidence>
<dbReference type="PROSITE" id="PS50866">
    <property type="entry name" value="GOLD"/>
    <property type="match status" value="1"/>
</dbReference>
<evidence type="ECO:0000256" key="8">
    <source>
        <dbReference type="ARBA" id="ARBA00037847"/>
    </source>
</evidence>
<dbReference type="eggNOG" id="KOG1692">
    <property type="taxonomic scope" value="Eukaryota"/>
</dbReference>
<keyword evidence="14" id="KW-1185">Reference proteome</keyword>
<protein>
    <recommendedName>
        <fullName evidence="12">GOLD domain-containing protein</fullName>
    </recommendedName>
</protein>
<accession>G8BWT3</accession>
<dbReference type="STRING" id="1071381.G8BWT3"/>
<gene>
    <name evidence="13" type="primary">TPHA0H00270</name>
    <name evidence="13" type="ordered locus">TPHA_0H00270</name>
</gene>
<dbReference type="SUPFAM" id="SSF101576">
    <property type="entry name" value="Supernatant protein factor (SPF), C-terminal domain"/>
    <property type="match status" value="1"/>
</dbReference>
<comment type="subcellular location">
    <subcellularLocation>
        <location evidence="8">Endomembrane system</location>
        <topology evidence="8">Single-pass membrane protein</topology>
    </subcellularLocation>
    <subcellularLocation>
        <location evidence="1 9">Membrane</location>
        <topology evidence="1 9">Single-pass type I membrane protein</topology>
    </subcellularLocation>
</comment>
<dbReference type="PANTHER" id="PTHR22811">
    <property type="entry name" value="TRANSMEMBRANE EMP24 DOMAIN-CONTAINING PROTEIN"/>
    <property type="match status" value="1"/>
</dbReference>
<evidence type="ECO:0000256" key="2">
    <source>
        <dbReference type="ARBA" id="ARBA00007104"/>
    </source>
</evidence>
<evidence type="ECO:0000256" key="5">
    <source>
        <dbReference type="ARBA" id="ARBA00022892"/>
    </source>
</evidence>
<keyword evidence="5" id="KW-0813">Transport</keyword>
<evidence type="ECO:0000256" key="3">
    <source>
        <dbReference type="ARBA" id="ARBA00022692"/>
    </source>
</evidence>
<dbReference type="Proteomes" id="UP000005666">
    <property type="component" value="Chromosome 8"/>
</dbReference>
<dbReference type="AlphaFoldDB" id="G8BWT3"/>
<dbReference type="InterPro" id="IPR036598">
    <property type="entry name" value="GOLD_dom_sf"/>
</dbReference>
<keyword evidence="6 10" id="KW-1133">Transmembrane helix</keyword>
<evidence type="ECO:0000256" key="11">
    <source>
        <dbReference type="SAM" id="SignalP"/>
    </source>
</evidence>
<dbReference type="EMBL" id="HE612863">
    <property type="protein sequence ID" value="CCE64237.1"/>
    <property type="molecule type" value="Genomic_DNA"/>
</dbReference>
<dbReference type="KEGG" id="tpf:TPHA_0H00270"/>
<evidence type="ECO:0000313" key="14">
    <source>
        <dbReference type="Proteomes" id="UP000005666"/>
    </source>
</evidence>
<evidence type="ECO:0000256" key="10">
    <source>
        <dbReference type="SAM" id="Phobius"/>
    </source>
</evidence>
<dbReference type="Pfam" id="PF01105">
    <property type="entry name" value="EMP24_GP25L"/>
    <property type="match status" value="1"/>
</dbReference>
<keyword evidence="3 9" id="KW-0812">Transmembrane</keyword>
<organism evidence="13 14">
    <name type="scientific">Tetrapisispora phaffii (strain ATCC 24235 / CBS 4417 / NBRC 1672 / NRRL Y-8282 / UCD 70-5)</name>
    <name type="common">Yeast</name>
    <name type="synonym">Fabospora phaffii</name>
    <dbReference type="NCBI Taxonomy" id="1071381"/>
    <lineage>
        <taxon>Eukaryota</taxon>
        <taxon>Fungi</taxon>
        <taxon>Dikarya</taxon>
        <taxon>Ascomycota</taxon>
        <taxon>Saccharomycotina</taxon>
        <taxon>Saccharomycetes</taxon>
        <taxon>Saccharomycetales</taxon>
        <taxon>Saccharomycetaceae</taxon>
        <taxon>Tetrapisispora</taxon>
    </lineage>
</organism>
<dbReference type="InterPro" id="IPR009038">
    <property type="entry name" value="GOLD_dom"/>
</dbReference>
<feature type="transmembrane region" description="Helical" evidence="10">
    <location>
        <begin position="170"/>
        <end position="190"/>
    </location>
</feature>
<dbReference type="HOGENOM" id="CLU_066963_4_0_1"/>